<reference evidence="2 3" key="1">
    <citation type="submission" date="2019-09" db="EMBL/GenBank/DDBJ databases">
        <title>Draft genome sequences of 48 bacterial type strains from the CCUG.</title>
        <authorList>
            <person name="Tunovic T."/>
            <person name="Pineiro-Iglesias B."/>
            <person name="Unosson C."/>
            <person name="Inganas E."/>
            <person name="Ohlen M."/>
            <person name="Cardew S."/>
            <person name="Jensie-Markopoulos S."/>
            <person name="Salva-Serra F."/>
            <person name="Jaen-Luchoro D."/>
            <person name="Karlsson R."/>
            <person name="Svensson-Stadler L."/>
            <person name="Chun J."/>
            <person name="Moore E."/>
        </authorList>
    </citation>
    <scope>NUCLEOTIDE SEQUENCE [LARGE SCALE GENOMIC DNA]</scope>
    <source>
        <strain evidence="2 3">CCUG 65687</strain>
    </source>
</reference>
<feature type="non-terminal residue" evidence="2">
    <location>
        <position position="38"/>
    </location>
</feature>
<evidence type="ECO:0000313" key="2">
    <source>
        <dbReference type="EMBL" id="KAB0644461.1"/>
    </source>
</evidence>
<evidence type="ECO:0000313" key="3">
    <source>
        <dbReference type="Proteomes" id="UP000473571"/>
    </source>
</evidence>
<gene>
    <name evidence="2" type="ORF">F7R13_32925</name>
</gene>
<dbReference type="Proteomes" id="UP000473571">
    <property type="component" value="Unassembled WGS sequence"/>
</dbReference>
<comment type="caution">
    <text evidence="2">The sequence shown here is derived from an EMBL/GenBank/DDBJ whole genome shotgun (WGS) entry which is preliminary data.</text>
</comment>
<dbReference type="AlphaFoldDB" id="A0A6L3N7P4"/>
<proteinExistence type="predicted"/>
<feature type="signal peptide" evidence="1">
    <location>
        <begin position="1"/>
        <end position="22"/>
    </location>
</feature>
<organism evidence="2 3">
    <name type="scientific">Burkholderia territorii</name>
    <dbReference type="NCBI Taxonomy" id="1503055"/>
    <lineage>
        <taxon>Bacteria</taxon>
        <taxon>Pseudomonadati</taxon>
        <taxon>Pseudomonadota</taxon>
        <taxon>Betaproteobacteria</taxon>
        <taxon>Burkholderiales</taxon>
        <taxon>Burkholderiaceae</taxon>
        <taxon>Burkholderia</taxon>
        <taxon>Burkholderia cepacia complex</taxon>
    </lineage>
</organism>
<dbReference type="EMBL" id="VZOL01001020">
    <property type="protein sequence ID" value="KAB0644461.1"/>
    <property type="molecule type" value="Genomic_DNA"/>
</dbReference>
<accession>A0A6L3N7P4</accession>
<name>A0A6L3N7P4_9BURK</name>
<sequence length="38" mass="3526">MRRLALPFAAALIAGAIATAHATPGGPAVSPASSAPAA</sequence>
<feature type="chain" id="PRO_5026954940" evidence="1">
    <location>
        <begin position="23"/>
        <end position="38"/>
    </location>
</feature>
<protein>
    <submittedName>
        <fullName evidence="2">Esterase family protein</fullName>
    </submittedName>
</protein>
<evidence type="ECO:0000256" key="1">
    <source>
        <dbReference type="SAM" id="SignalP"/>
    </source>
</evidence>
<keyword evidence="1" id="KW-0732">Signal</keyword>